<accession>A0A7G9RHV7</accession>
<dbReference type="Gene3D" id="3.20.20.100">
    <property type="entry name" value="NADP-dependent oxidoreductase domain"/>
    <property type="match status" value="1"/>
</dbReference>
<proteinExistence type="predicted"/>
<dbReference type="InterPro" id="IPR023210">
    <property type="entry name" value="NADP_OxRdtase_dom"/>
</dbReference>
<name>A0A7G9RHV7_9ACTN</name>
<protein>
    <submittedName>
        <fullName evidence="2">Aldo/keto reductase</fullName>
    </submittedName>
</protein>
<dbReference type="InterPro" id="IPR036812">
    <property type="entry name" value="NAD(P)_OxRdtase_dom_sf"/>
</dbReference>
<dbReference type="GO" id="GO:0005829">
    <property type="term" value="C:cytosol"/>
    <property type="evidence" value="ECO:0007669"/>
    <property type="project" value="TreeGrafter"/>
</dbReference>
<keyword evidence="3" id="KW-1185">Reference proteome</keyword>
<evidence type="ECO:0000259" key="1">
    <source>
        <dbReference type="Pfam" id="PF00248"/>
    </source>
</evidence>
<dbReference type="SUPFAM" id="SSF51430">
    <property type="entry name" value="NAD(P)-linked oxidoreductase"/>
    <property type="match status" value="1"/>
</dbReference>
<dbReference type="InterPro" id="IPR050523">
    <property type="entry name" value="AKR_Detox_Biosynth"/>
</dbReference>
<sequence>MTFGAETTEQDARAQLDLYVERGGTLVDTADVYADGESERIVGRWLRDRRDQPSPVIATKGRFRPPAGSYGASRRALVTAVDGSLTRLGVEALDLYYVHAWDRHTPLEETLDTLSGLVRQGKIHSLGWSNLTGWQLQKVLSTARLGGHVVPVALQPQYNLLDRSVEWEVLPCALEEGLGVLPWSPLGGGWLAGKYARDQRPTGATRLGEDPGRGVEAYDVRNTDRTWRILDVVAELAARLDRPMAHVALAWLRDRPGVASVLLGARTVEQLRSNLDAADLVLDAADTAALTAVSAPGLPAYPYALLEDMGEVDHWKRLGVGSGGA</sequence>
<dbReference type="PANTHER" id="PTHR43364">
    <property type="entry name" value="NADH-SPECIFIC METHYLGLYOXAL REDUCTASE-RELATED"/>
    <property type="match status" value="1"/>
</dbReference>
<dbReference type="Proteomes" id="UP000515947">
    <property type="component" value="Chromosome"/>
</dbReference>
<organism evidence="2 3">
    <name type="scientific">Nocardioides mesophilus</name>
    <dbReference type="NCBI Taxonomy" id="433659"/>
    <lineage>
        <taxon>Bacteria</taxon>
        <taxon>Bacillati</taxon>
        <taxon>Actinomycetota</taxon>
        <taxon>Actinomycetes</taxon>
        <taxon>Propionibacteriales</taxon>
        <taxon>Nocardioidaceae</taxon>
        <taxon>Nocardioides</taxon>
    </lineage>
</organism>
<feature type="domain" description="NADP-dependent oxidoreductase" evidence="1">
    <location>
        <begin position="3"/>
        <end position="293"/>
    </location>
</feature>
<evidence type="ECO:0000313" key="3">
    <source>
        <dbReference type="Proteomes" id="UP000515947"/>
    </source>
</evidence>
<dbReference type="PANTHER" id="PTHR43364:SF18">
    <property type="entry name" value="OXIDOREDUCTASE"/>
    <property type="match status" value="1"/>
</dbReference>
<dbReference type="Pfam" id="PF00248">
    <property type="entry name" value="Aldo_ket_red"/>
    <property type="match status" value="1"/>
</dbReference>
<dbReference type="AlphaFoldDB" id="A0A7G9RHV7"/>
<dbReference type="EMBL" id="CP060713">
    <property type="protein sequence ID" value="QNN55182.1"/>
    <property type="molecule type" value="Genomic_DNA"/>
</dbReference>
<gene>
    <name evidence="2" type="ORF">H9L09_20090</name>
</gene>
<dbReference type="KEGG" id="nmes:H9L09_20090"/>
<evidence type="ECO:0000313" key="2">
    <source>
        <dbReference type="EMBL" id="QNN55182.1"/>
    </source>
</evidence>
<reference evidence="2 3" key="1">
    <citation type="submission" date="2020-08" db="EMBL/GenBank/DDBJ databases">
        <title>Genome sequence of Nocardioides mesophilus KACC 16243T.</title>
        <authorList>
            <person name="Hyun D.-W."/>
            <person name="Bae J.-W."/>
        </authorList>
    </citation>
    <scope>NUCLEOTIDE SEQUENCE [LARGE SCALE GENOMIC DNA]</scope>
    <source>
        <strain evidence="2 3">KACC 16243</strain>
    </source>
</reference>